<proteinExistence type="predicted"/>
<dbReference type="AlphaFoldDB" id="A0A6G6Y8I5"/>
<dbReference type="RefSeq" id="WP_165328159.1">
    <property type="nucleotide sequence ID" value="NZ_CP049109.1"/>
</dbReference>
<dbReference type="Proteomes" id="UP000501568">
    <property type="component" value="Chromosome"/>
</dbReference>
<keyword evidence="1" id="KW-1133">Transmembrane helix</keyword>
<reference evidence="2 3" key="1">
    <citation type="submission" date="2020-02" db="EMBL/GenBank/DDBJ databases">
        <authorList>
            <person name="Zheng R.K."/>
            <person name="Sun C.M."/>
        </authorList>
    </citation>
    <scope>NUCLEOTIDE SEQUENCE [LARGE SCALE GENOMIC DNA]</scope>
    <source>
        <strain evidence="3">zrk23</strain>
    </source>
</reference>
<accession>A0A6G6Y8I5</accession>
<keyword evidence="1" id="KW-0812">Transmembrane</keyword>
<evidence type="ECO:0000313" key="2">
    <source>
        <dbReference type="EMBL" id="QIG81229.1"/>
    </source>
</evidence>
<organism evidence="2 3">
    <name type="scientific">Stakelama tenebrarum</name>
    <dbReference type="NCBI Taxonomy" id="2711215"/>
    <lineage>
        <taxon>Bacteria</taxon>
        <taxon>Pseudomonadati</taxon>
        <taxon>Pseudomonadota</taxon>
        <taxon>Alphaproteobacteria</taxon>
        <taxon>Sphingomonadales</taxon>
        <taxon>Sphingomonadaceae</taxon>
        <taxon>Stakelama</taxon>
    </lineage>
</organism>
<name>A0A6G6Y8I5_9SPHN</name>
<keyword evidence="1" id="KW-0472">Membrane</keyword>
<feature type="transmembrane region" description="Helical" evidence="1">
    <location>
        <begin position="122"/>
        <end position="143"/>
    </location>
</feature>
<evidence type="ECO:0008006" key="4">
    <source>
        <dbReference type="Google" id="ProtNLM"/>
    </source>
</evidence>
<keyword evidence="3" id="KW-1185">Reference proteome</keyword>
<feature type="transmembrane region" description="Helical" evidence="1">
    <location>
        <begin position="16"/>
        <end position="36"/>
    </location>
</feature>
<evidence type="ECO:0000256" key="1">
    <source>
        <dbReference type="SAM" id="Phobius"/>
    </source>
</evidence>
<gene>
    <name evidence="2" type="ORF">G5C33_16565</name>
</gene>
<evidence type="ECO:0000313" key="3">
    <source>
        <dbReference type="Proteomes" id="UP000501568"/>
    </source>
</evidence>
<feature type="transmembrane region" description="Helical" evidence="1">
    <location>
        <begin position="48"/>
        <end position="72"/>
    </location>
</feature>
<feature type="transmembrane region" description="Helical" evidence="1">
    <location>
        <begin position="93"/>
        <end position="116"/>
    </location>
</feature>
<protein>
    <recommendedName>
        <fullName evidence="4">DUF2178 domain-containing protein</fullName>
    </recommendedName>
</protein>
<dbReference type="EMBL" id="CP049109">
    <property type="protein sequence ID" value="QIG81229.1"/>
    <property type="molecule type" value="Genomic_DNA"/>
</dbReference>
<sequence length="151" mass="16546">MMMERSFDMPFREKEAWLALAGMVLGYGGYFTVVAMTQGQPPENPLSFVIWFAIATVVRVAIEFGGRAVFATRSPGEARARPDERDRAIAQHGLAVAYGVMMLALIVVGVLMPLSVTDSWHIANTGLFGLVLAEITRCAVVVADYRRGWHG</sequence>
<dbReference type="KEGG" id="spzr:G5C33_16565"/>